<dbReference type="InterPro" id="IPR018496">
    <property type="entry name" value="PsdUridine_synth_RsuA/RluB_CS"/>
</dbReference>
<dbReference type="InterPro" id="IPR050343">
    <property type="entry name" value="RsuA_PseudoU_synthase"/>
</dbReference>
<dbReference type="InterPro" id="IPR002942">
    <property type="entry name" value="S4_RNA-bd"/>
</dbReference>
<dbReference type="Gene3D" id="3.30.70.580">
    <property type="entry name" value="Pseudouridine synthase I, catalytic domain, N-terminal subdomain"/>
    <property type="match status" value="1"/>
</dbReference>
<dbReference type="Proteomes" id="UP000187166">
    <property type="component" value="Unassembled WGS sequence"/>
</dbReference>
<accession>A0A848RAC7</accession>
<dbReference type="PANTHER" id="PTHR47683">
    <property type="entry name" value="PSEUDOURIDINE SYNTHASE FAMILY PROTEIN-RELATED"/>
    <property type="match status" value="1"/>
</dbReference>
<dbReference type="InterPro" id="IPR020094">
    <property type="entry name" value="TruA/RsuA/RluB/E/F_N"/>
</dbReference>
<dbReference type="Pfam" id="PF01479">
    <property type="entry name" value="S4"/>
    <property type="match status" value="1"/>
</dbReference>
<evidence type="ECO:0000256" key="3">
    <source>
        <dbReference type="ARBA" id="ARBA00023235"/>
    </source>
</evidence>
<evidence type="ECO:0000313" key="5">
    <source>
        <dbReference type="EMBL" id="OLR65656.1"/>
    </source>
</evidence>
<dbReference type="EC" id="5.4.99.-" evidence="4"/>
<accession>A0A1U7M278</accession>
<evidence type="ECO:0000313" key="6">
    <source>
        <dbReference type="Proteomes" id="UP000187166"/>
    </source>
</evidence>
<dbReference type="AlphaFoldDB" id="A0A1U7M278"/>
<gene>
    <name evidence="5" type="ORF">BIV18_09110</name>
</gene>
<dbReference type="RefSeq" id="WP_075660288.1">
    <property type="nucleotide sequence ID" value="NZ_JABDSR010000003.1"/>
</dbReference>
<keyword evidence="6" id="KW-1185">Reference proteome</keyword>
<comment type="similarity">
    <text evidence="1 4">Belongs to the pseudouridine synthase RsuA family.</text>
</comment>
<dbReference type="EMBL" id="MJIH01000001">
    <property type="protein sequence ID" value="OLR65656.1"/>
    <property type="molecule type" value="Genomic_DNA"/>
</dbReference>
<dbReference type="InterPro" id="IPR006145">
    <property type="entry name" value="PsdUridine_synth_RsuA/RluA"/>
</dbReference>
<reference evidence="5 6" key="1">
    <citation type="journal article" date="2016" name="Appl. Environ. Microbiol.">
        <title>Function and Phylogeny of Bacterial Butyryl Coenzyme A:Acetate Transferases and Their Diversity in the Proximal Colon of Swine.</title>
        <authorList>
            <person name="Trachsel J."/>
            <person name="Bayles D.O."/>
            <person name="Looft T."/>
            <person name="Levine U.Y."/>
            <person name="Allen H.K."/>
        </authorList>
    </citation>
    <scope>NUCLEOTIDE SEQUENCE [LARGE SCALE GENOMIC DNA]</scope>
    <source>
        <strain evidence="5 6">35-6-1</strain>
    </source>
</reference>
<sequence length="235" mass="27077">MRLQKYMAHCGAASRRKCEEYIQEGLVKVNDKIVTELGTKIDPNVDRVYLRGKRLTLEDKKVYMILNKPIGVVTSANDEKDRQTVTDLVPDDYRVYPVGRLDIDTTGLVLLTNDGELANILMHPRYKIGKKYIVTVEGTPNAHELSLLREGLDIRDLKTSPANVRILKNFKQDSILEIEIFEGQNHQVKRMFDYIGHSVKKLKRISMGKIELLDLEVGNYRYLNENEIKYLKGLK</sequence>
<comment type="caution">
    <text evidence="5">The sequence shown here is derived from an EMBL/GenBank/DDBJ whole genome shotgun (WGS) entry which is preliminary data.</text>
</comment>
<keyword evidence="2" id="KW-0694">RNA-binding</keyword>
<dbReference type="eggNOG" id="COG1187">
    <property type="taxonomic scope" value="Bacteria"/>
</dbReference>
<dbReference type="InterPro" id="IPR000748">
    <property type="entry name" value="PsdUridine_synth_RsuA/RluB/E/F"/>
</dbReference>
<organism evidence="5 6">
    <name type="scientific">Peptoniphilus porci</name>
    <dbReference type="NCBI Taxonomy" id="2652280"/>
    <lineage>
        <taxon>Bacteria</taxon>
        <taxon>Bacillati</taxon>
        <taxon>Bacillota</taxon>
        <taxon>Tissierellia</taxon>
        <taxon>Tissierellales</taxon>
        <taxon>Peptoniphilaceae</taxon>
        <taxon>Peptoniphilus</taxon>
    </lineage>
</organism>
<dbReference type="GO" id="GO:0003723">
    <property type="term" value="F:RNA binding"/>
    <property type="evidence" value="ECO:0007669"/>
    <property type="project" value="UniProtKB-KW"/>
</dbReference>
<evidence type="ECO:0000256" key="1">
    <source>
        <dbReference type="ARBA" id="ARBA00008348"/>
    </source>
</evidence>
<protein>
    <recommendedName>
        <fullName evidence="4">Pseudouridine synthase</fullName>
        <ecNumber evidence="4">5.4.99.-</ecNumber>
    </recommendedName>
</protein>
<dbReference type="PROSITE" id="PS01149">
    <property type="entry name" value="PSI_RSU"/>
    <property type="match status" value="1"/>
</dbReference>
<dbReference type="STRING" id="1465756.BIV18_09110"/>
<keyword evidence="3 4" id="KW-0413">Isomerase</keyword>
<dbReference type="Pfam" id="PF00849">
    <property type="entry name" value="PseudoU_synth_2"/>
    <property type="match status" value="1"/>
</dbReference>
<dbReference type="SUPFAM" id="SSF55120">
    <property type="entry name" value="Pseudouridine synthase"/>
    <property type="match status" value="1"/>
</dbReference>
<dbReference type="FunFam" id="3.10.290.10:FF:000003">
    <property type="entry name" value="Pseudouridine synthase"/>
    <property type="match status" value="1"/>
</dbReference>
<dbReference type="GO" id="GO:0000455">
    <property type="term" value="P:enzyme-directed rRNA pseudouridine synthesis"/>
    <property type="evidence" value="ECO:0007669"/>
    <property type="project" value="UniProtKB-ARBA"/>
</dbReference>
<dbReference type="GO" id="GO:0120159">
    <property type="term" value="F:rRNA pseudouridine synthase activity"/>
    <property type="evidence" value="ECO:0007669"/>
    <property type="project" value="UniProtKB-ARBA"/>
</dbReference>
<dbReference type="Gene3D" id="3.10.290.10">
    <property type="entry name" value="RNA-binding S4 domain"/>
    <property type="match status" value="1"/>
</dbReference>
<name>A0A1U7M278_9FIRM</name>
<dbReference type="SMART" id="SM00363">
    <property type="entry name" value="S4"/>
    <property type="match status" value="1"/>
</dbReference>
<evidence type="ECO:0000256" key="4">
    <source>
        <dbReference type="RuleBase" id="RU003887"/>
    </source>
</evidence>
<evidence type="ECO:0000256" key="2">
    <source>
        <dbReference type="ARBA" id="ARBA00022884"/>
    </source>
</evidence>
<dbReference type="PANTHER" id="PTHR47683:SF2">
    <property type="entry name" value="RNA-BINDING S4 DOMAIN-CONTAINING PROTEIN"/>
    <property type="match status" value="1"/>
</dbReference>
<dbReference type="CDD" id="cd00165">
    <property type="entry name" value="S4"/>
    <property type="match status" value="1"/>
</dbReference>
<dbReference type="CDD" id="cd02870">
    <property type="entry name" value="PseudoU_synth_RsuA_like"/>
    <property type="match status" value="1"/>
</dbReference>
<dbReference type="NCBIfam" id="TIGR00093">
    <property type="entry name" value="pseudouridine synthase"/>
    <property type="match status" value="1"/>
</dbReference>
<dbReference type="GO" id="GO:0005829">
    <property type="term" value="C:cytosol"/>
    <property type="evidence" value="ECO:0007669"/>
    <property type="project" value="UniProtKB-ARBA"/>
</dbReference>
<dbReference type="SUPFAM" id="SSF55174">
    <property type="entry name" value="Alpha-L RNA-binding motif"/>
    <property type="match status" value="1"/>
</dbReference>
<dbReference type="InterPro" id="IPR042092">
    <property type="entry name" value="PsdUridine_s_RsuA/RluB/E/F_cat"/>
</dbReference>
<dbReference type="InterPro" id="IPR020103">
    <property type="entry name" value="PsdUridine_synth_cat_dom_sf"/>
</dbReference>
<dbReference type="PROSITE" id="PS50889">
    <property type="entry name" value="S4"/>
    <property type="match status" value="1"/>
</dbReference>
<dbReference type="InterPro" id="IPR036986">
    <property type="entry name" value="S4_RNA-bd_sf"/>
</dbReference>
<proteinExistence type="inferred from homology"/>
<dbReference type="Gene3D" id="3.30.70.1560">
    <property type="entry name" value="Alpha-L RNA-binding motif"/>
    <property type="match status" value="1"/>
</dbReference>
<dbReference type="FunFam" id="3.30.70.1560:FF:000001">
    <property type="entry name" value="Pseudouridine synthase"/>
    <property type="match status" value="1"/>
</dbReference>